<keyword evidence="3" id="KW-1185">Reference proteome</keyword>
<reference evidence="1" key="1">
    <citation type="submission" date="2023-10" db="EMBL/GenBank/DDBJ databases">
        <title>Genome assemblies of two species of porcelain crab, Petrolisthes cinctipes and Petrolisthes manimaculis (Anomura: Porcellanidae).</title>
        <authorList>
            <person name="Angst P."/>
        </authorList>
    </citation>
    <scope>NUCLEOTIDE SEQUENCE</scope>
    <source>
        <strain evidence="1">PB745_01</strain>
        <tissue evidence="1">Gill</tissue>
    </source>
</reference>
<proteinExistence type="predicted"/>
<evidence type="ECO:0000313" key="3">
    <source>
        <dbReference type="Proteomes" id="UP001286313"/>
    </source>
</evidence>
<evidence type="ECO:0000313" key="2">
    <source>
        <dbReference type="EMBL" id="KAK3879878.1"/>
    </source>
</evidence>
<organism evidence="1 3">
    <name type="scientific">Petrolisthes cinctipes</name>
    <name type="common">Flat porcelain crab</name>
    <dbReference type="NCBI Taxonomy" id="88211"/>
    <lineage>
        <taxon>Eukaryota</taxon>
        <taxon>Metazoa</taxon>
        <taxon>Ecdysozoa</taxon>
        <taxon>Arthropoda</taxon>
        <taxon>Crustacea</taxon>
        <taxon>Multicrustacea</taxon>
        <taxon>Malacostraca</taxon>
        <taxon>Eumalacostraca</taxon>
        <taxon>Eucarida</taxon>
        <taxon>Decapoda</taxon>
        <taxon>Pleocyemata</taxon>
        <taxon>Anomura</taxon>
        <taxon>Galatheoidea</taxon>
        <taxon>Porcellanidae</taxon>
        <taxon>Petrolisthes</taxon>
    </lineage>
</organism>
<evidence type="ECO:0000313" key="1">
    <source>
        <dbReference type="EMBL" id="KAK3869734.1"/>
    </source>
</evidence>
<dbReference type="EMBL" id="JAWQEG010002789">
    <property type="protein sequence ID" value="KAK3869734.1"/>
    <property type="molecule type" value="Genomic_DNA"/>
</dbReference>
<name>A0AAE1FA41_PETCI</name>
<dbReference type="Gene3D" id="3.90.70.80">
    <property type="match status" value="1"/>
</dbReference>
<gene>
    <name evidence="2" type="ORF">Pcinc_015604</name>
    <name evidence="1" type="ORF">Pcinc_024962</name>
</gene>
<comment type="caution">
    <text evidence="1">The sequence shown here is derived from an EMBL/GenBank/DDBJ whole genome shotgun (WGS) entry which is preliminary data.</text>
</comment>
<protein>
    <submittedName>
        <fullName evidence="1">Uncharacterized protein</fullName>
    </submittedName>
</protein>
<sequence length="126" mass="14458">MTTKTEELKSHVQHVEEHLGKMTKTSEWATDAELFAAASLLHTDIMLWLQRGDWALFGQNVLEHSCSLSDSDLYDKHVLEVDDSPAPEVGAYIRGLYLEGVRWDTLTTAWMRLYPGGYMKICHRYV</sequence>
<accession>A0AAE1FA41</accession>
<dbReference type="Proteomes" id="UP001286313">
    <property type="component" value="Unassembled WGS sequence"/>
</dbReference>
<dbReference type="EMBL" id="JAWQEG010001384">
    <property type="protein sequence ID" value="KAK3879878.1"/>
    <property type="molecule type" value="Genomic_DNA"/>
</dbReference>
<dbReference type="AlphaFoldDB" id="A0AAE1FA41"/>